<dbReference type="Proteomes" id="UP000016931">
    <property type="component" value="Unassembled WGS sequence"/>
</dbReference>
<dbReference type="HOGENOM" id="CLU_030571_1_1_1"/>
<comment type="cofactor">
    <cofactor evidence="1">
        <name>Zn(2+)</name>
        <dbReference type="ChEBI" id="CHEBI:29105"/>
    </cofactor>
</comment>
<protein>
    <submittedName>
        <fullName evidence="6">Metallo-hydrolase/oxidoreductase</fullName>
    </submittedName>
</protein>
<evidence type="ECO:0000256" key="4">
    <source>
        <dbReference type="ARBA" id="ARBA00022801"/>
    </source>
</evidence>
<dbReference type="GeneID" id="27907636"/>
<dbReference type="OrthoDB" id="10250730at2759"/>
<dbReference type="Gene3D" id="3.60.15.10">
    <property type="entry name" value="Ribonuclease Z/Hydroxyacylglutathione hydrolase-like"/>
    <property type="match status" value="1"/>
</dbReference>
<evidence type="ECO:0000256" key="2">
    <source>
        <dbReference type="ARBA" id="ARBA00007749"/>
    </source>
</evidence>
<dbReference type="GO" id="GO:0046872">
    <property type="term" value="F:metal ion binding"/>
    <property type="evidence" value="ECO:0007669"/>
    <property type="project" value="UniProtKB-KW"/>
</dbReference>
<dbReference type="STRING" id="692275.N1QGU4"/>
<dbReference type="eggNOG" id="ENOG502S1A6">
    <property type="taxonomic scope" value="Eukaryota"/>
</dbReference>
<name>N1QGU4_SPHMS</name>
<dbReference type="PANTHER" id="PTHR42978">
    <property type="entry name" value="QUORUM-QUENCHING LACTONASE YTNP-RELATED-RELATED"/>
    <property type="match status" value="1"/>
</dbReference>
<evidence type="ECO:0000313" key="7">
    <source>
        <dbReference type="Proteomes" id="UP000016931"/>
    </source>
</evidence>
<dbReference type="AlphaFoldDB" id="N1QGU4"/>
<dbReference type="InterPro" id="IPR036866">
    <property type="entry name" value="RibonucZ/Hydroxyglut_hydro"/>
</dbReference>
<dbReference type="InterPro" id="IPR051013">
    <property type="entry name" value="MBL_superfamily_lactonases"/>
</dbReference>
<dbReference type="SUPFAM" id="SSF56281">
    <property type="entry name" value="Metallo-hydrolase/oxidoreductase"/>
    <property type="match status" value="1"/>
</dbReference>
<dbReference type="PANTHER" id="PTHR42978:SF2">
    <property type="entry name" value="102 KBASES UNSTABLE REGION: FROM 1 TO 119443"/>
    <property type="match status" value="1"/>
</dbReference>
<dbReference type="OMA" id="YDHIGDS"/>
<gene>
    <name evidence="6" type="ORF">SEPMUDRAFT_89439</name>
</gene>
<dbReference type="CDD" id="cd07730">
    <property type="entry name" value="metallo-hydrolase-like_MBL-fold"/>
    <property type="match status" value="1"/>
</dbReference>
<dbReference type="RefSeq" id="XP_016758489.1">
    <property type="nucleotide sequence ID" value="XM_016910499.1"/>
</dbReference>
<accession>N1QGU4</accession>
<keyword evidence="5" id="KW-0862">Zinc</keyword>
<organism evidence="6 7">
    <name type="scientific">Sphaerulina musiva (strain SO2202)</name>
    <name type="common">Poplar stem canker fungus</name>
    <name type="synonym">Septoria musiva</name>
    <dbReference type="NCBI Taxonomy" id="692275"/>
    <lineage>
        <taxon>Eukaryota</taxon>
        <taxon>Fungi</taxon>
        <taxon>Dikarya</taxon>
        <taxon>Ascomycota</taxon>
        <taxon>Pezizomycotina</taxon>
        <taxon>Dothideomycetes</taxon>
        <taxon>Dothideomycetidae</taxon>
        <taxon>Mycosphaerellales</taxon>
        <taxon>Mycosphaerellaceae</taxon>
        <taxon>Sphaerulina</taxon>
    </lineage>
</organism>
<evidence type="ECO:0000256" key="1">
    <source>
        <dbReference type="ARBA" id="ARBA00001947"/>
    </source>
</evidence>
<reference evidence="6 7" key="1">
    <citation type="journal article" date="2012" name="PLoS Pathog.">
        <title>Diverse lifestyles and strategies of plant pathogenesis encoded in the genomes of eighteen Dothideomycetes fungi.</title>
        <authorList>
            <person name="Ohm R.A."/>
            <person name="Feau N."/>
            <person name="Henrissat B."/>
            <person name="Schoch C.L."/>
            <person name="Horwitz B.A."/>
            <person name="Barry K.W."/>
            <person name="Condon B.J."/>
            <person name="Copeland A.C."/>
            <person name="Dhillon B."/>
            <person name="Glaser F."/>
            <person name="Hesse C.N."/>
            <person name="Kosti I."/>
            <person name="LaButti K."/>
            <person name="Lindquist E.A."/>
            <person name="Lucas S."/>
            <person name="Salamov A.A."/>
            <person name="Bradshaw R.E."/>
            <person name="Ciuffetti L."/>
            <person name="Hamelin R.C."/>
            <person name="Kema G.H.J."/>
            <person name="Lawrence C."/>
            <person name="Scott J.A."/>
            <person name="Spatafora J.W."/>
            <person name="Turgeon B.G."/>
            <person name="de Wit P.J.G.M."/>
            <person name="Zhong S."/>
            <person name="Goodwin S.B."/>
            <person name="Grigoriev I.V."/>
        </authorList>
    </citation>
    <scope>NUCLEOTIDE SEQUENCE [LARGE SCALE GENOMIC DNA]</scope>
    <source>
        <strain evidence="6 7">SO2202</strain>
    </source>
</reference>
<dbReference type="GO" id="GO:0016787">
    <property type="term" value="F:hydrolase activity"/>
    <property type="evidence" value="ECO:0007669"/>
    <property type="project" value="UniProtKB-KW"/>
</dbReference>
<keyword evidence="4 6" id="KW-0378">Hydrolase</keyword>
<sequence length="320" mass="35596">MDRLPVDGPGQKYVQIAFFPGGFITLPEKTFVHPCDESVQQTVPSMAFLISHPGLSTQDKPLKMLFDLGLRSKEVSYSEMQQKHLQNRVPYSLGPSIADQLMQGGVDPLHDIQAIILSHVHYDHHGDPDDFPDSPFIVGHGSCDVLKNGLGAMASHQHFQPDLLQKVQAYELPSSASTERFHLKLNNTTVLYTQWKPVGPFSAAVDLLGDGSIYIVDSPGHLPGHLNLLCRVAPQKWVYLGGDACHDVRLLTGEKSMATWKDANGACTCIHLDKKEAESTLKRISALMTDLGPDIQVIVAHDWKWYSQHREQIFPKTIDF</sequence>
<keyword evidence="7" id="KW-1185">Reference proteome</keyword>
<comment type="similarity">
    <text evidence="2">Belongs to the metallo-beta-lactamase superfamily.</text>
</comment>
<evidence type="ECO:0000313" key="6">
    <source>
        <dbReference type="EMBL" id="EMF10368.1"/>
    </source>
</evidence>
<evidence type="ECO:0000256" key="5">
    <source>
        <dbReference type="ARBA" id="ARBA00022833"/>
    </source>
</evidence>
<dbReference type="EMBL" id="KB456267">
    <property type="protein sequence ID" value="EMF10368.1"/>
    <property type="molecule type" value="Genomic_DNA"/>
</dbReference>
<keyword evidence="3" id="KW-0479">Metal-binding</keyword>
<evidence type="ECO:0000256" key="3">
    <source>
        <dbReference type="ARBA" id="ARBA00022723"/>
    </source>
</evidence>
<proteinExistence type="inferred from homology"/>